<keyword evidence="3" id="KW-0479">Metal-binding</keyword>
<accession>A0A1B6FDJ9</accession>
<dbReference type="EMBL" id="GECZ01021501">
    <property type="protein sequence ID" value="JAS48268.1"/>
    <property type="molecule type" value="Transcribed_RNA"/>
</dbReference>
<feature type="non-terminal residue" evidence="8">
    <location>
        <position position="1"/>
    </location>
</feature>
<evidence type="ECO:0000259" key="7">
    <source>
        <dbReference type="Pfam" id="PF00884"/>
    </source>
</evidence>
<evidence type="ECO:0000256" key="3">
    <source>
        <dbReference type="ARBA" id="ARBA00022723"/>
    </source>
</evidence>
<evidence type="ECO:0000256" key="1">
    <source>
        <dbReference type="ARBA" id="ARBA00001913"/>
    </source>
</evidence>
<gene>
    <name evidence="8" type="ORF">g.39125</name>
</gene>
<dbReference type="InterPro" id="IPR000917">
    <property type="entry name" value="Sulfatase_N"/>
</dbReference>
<organism evidence="8">
    <name type="scientific">Cuerna arida</name>
    <dbReference type="NCBI Taxonomy" id="1464854"/>
    <lineage>
        <taxon>Eukaryota</taxon>
        <taxon>Metazoa</taxon>
        <taxon>Ecdysozoa</taxon>
        <taxon>Arthropoda</taxon>
        <taxon>Hexapoda</taxon>
        <taxon>Insecta</taxon>
        <taxon>Pterygota</taxon>
        <taxon>Neoptera</taxon>
        <taxon>Paraneoptera</taxon>
        <taxon>Hemiptera</taxon>
        <taxon>Auchenorrhyncha</taxon>
        <taxon>Membracoidea</taxon>
        <taxon>Cicadellidae</taxon>
        <taxon>Cicadellinae</taxon>
        <taxon>Proconiini</taxon>
        <taxon>Cuerna</taxon>
    </lineage>
</organism>
<protein>
    <recommendedName>
        <fullName evidence="7">Sulfatase N-terminal domain-containing protein</fullName>
    </recommendedName>
</protein>
<evidence type="ECO:0000256" key="2">
    <source>
        <dbReference type="ARBA" id="ARBA00008779"/>
    </source>
</evidence>
<sequence length="574" mass="63363">TLFHTQTVVTMWCAVVLWCVWTVVVVCGAKSPPHIVVIMADDMGWNDVSFHGSSQIMTPNIDALAYKGVVLNRHYTLPTCSPSRAAFLTGRYSVNTGMQVPIMSGTTSALPLNFTLLPQHLSRLGYRTHLVGKWHLGSHHTDYLPLQRGFHSHFGFYAGYLGYYDGIHRENGVAGIDAWRNGSGAWQEFAGHYLTDLFTEEAVSIVRSHEPQKPLYLQVALSAPHTGNVGSKFEVKNLSQNEGEHYYITDVHRRFYAGMVRGVDDAVGAILEALQSSNMLDNSIVLFTSDNGAPTLDPLWGYHNYGSNWPLRGMKVSCHEGGVRTAAALWSPLVMGNRVYDQLIHITDWLPTLYSAAGGDVVDLGEVDGVDQWGAMIGQGWAGKRIELLVELNPVNGNEAFIKWPWKIVRYTKDSVLNTYAGESGRGTEVPQYSVDQILESRAALALNLTLPETDLLALRSQASIDSRCTETTASVRPCVQDCLFNLQTDPCEIKDLSSTFPSLVGALRHVLDSYRQAMVSPVAGTQDPRALPHNWQNYWAPWADTIGTGVAPPHTPLTSTLLICLLMLLLRVL</sequence>
<dbReference type="Gene3D" id="3.30.1120.10">
    <property type="match status" value="1"/>
</dbReference>
<dbReference type="GO" id="GO:0008484">
    <property type="term" value="F:sulfuric ester hydrolase activity"/>
    <property type="evidence" value="ECO:0007669"/>
    <property type="project" value="InterPro"/>
</dbReference>
<keyword evidence="5" id="KW-0106">Calcium</keyword>
<dbReference type="InterPro" id="IPR047115">
    <property type="entry name" value="ARSB"/>
</dbReference>
<dbReference type="Pfam" id="PF00884">
    <property type="entry name" value="Sulfatase"/>
    <property type="match status" value="1"/>
</dbReference>
<keyword evidence="6" id="KW-0325">Glycoprotein</keyword>
<proteinExistence type="inferred from homology"/>
<reference evidence="8" key="1">
    <citation type="submission" date="2015-11" db="EMBL/GenBank/DDBJ databases">
        <title>De novo transcriptome assembly of four potential Pierce s Disease insect vectors from Arizona vineyards.</title>
        <authorList>
            <person name="Tassone E.E."/>
        </authorList>
    </citation>
    <scope>NUCLEOTIDE SEQUENCE</scope>
</reference>
<dbReference type="InterPro" id="IPR024607">
    <property type="entry name" value="Sulfatase_CS"/>
</dbReference>
<dbReference type="PROSITE" id="PS00523">
    <property type="entry name" value="SULFATASE_1"/>
    <property type="match status" value="1"/>
</dbReference>
<name>A0A1B6FDJ9_9HEMI</name>
<dbReference type="PROSITE" id="PS00149">
    <property type="entry name" value="SULFATASE_2"/>
    <property type="match status" value="1"/>
</dbReference>
<feature type="domain" description="Sulfatase N-terminal" evidence="7">
    <location>
        <begin position="33"/>
        <end position="358"/>
    </location>
</feature>
<keyword evidence="4" id="KW-0378">Hydrolase</keyword>
<dbReference type="AlphaFoldDB" id="A0A1B6FDJ9"/>
<dbReference type="PANTHER" id="PTHR10342">
    <property type="entry name" value="ARYLSULFATASE"/>
    <property type="match status" value="1"/>
</dbReference>
<evidence type="ECO:0000256" key="4">
    <source>
        <dbReference type="ARBA" id="ARBA00022801"/>
    </source>
</evidence>
<dbReference type="CDD" id="cd16029">
    <property type="entry name" value="4-S"/>
    <property type="match status" value="1"/>
</dbReference>
<dbReference type="InterPro" id="IPR017850">
    <property type="entry name" value="Alkaline_phosphatase_core_sf"/>
</dbReference>
<comment type="cofactor">
    <cofactor evidence="1">
        <name>Ca(2+)</name>
        <dbReference type="ChEBI" id="CHEBI:29108"/>
    </cofactor>
</comment>
<evidence type="ECO:0000256" key="5">
    <source>
        <dbReference type="ARBA" id="ARBA00022837"/>
    </source>
</evidence>
<evidence type="ECO:0000256" key="6">
    <source>
        <dbReference type="ARBA" id="ARBA00023180"/>
    </source>
</evidence>
<dbReference type="SUPFAM" id="SSF53649">
    <property type="entry name" value="Alkaline phosphatase-like"/>
    <property type="match status" value="1"/>
</dbReference>
<evidence type="ECO:0000313" key="8">
    <source>
        <dbReference type="EMBL" id="JAS48268.1"/>
    </source>
</evidence>
<comment type="similarity">
    <text evidence="2">Belongs to the sulfatase family.</text>
</comment>
<dbReference type="GO" id="GO:0046872">
    <property type="term" value="F:metal ion binding"/>
    <property type="evidence" value="ECO:0007669"/>
    <property type="project" value="UniProtKB-KW"/>
</dbReference>
<dbReference type="Gene3D" id="3.40.720.10">
    <property type="entry name" value="Alkaline Phosphatase, subunit A"/>
    <property type="match status" value="1"/>
</dbReference>
<dbReference type="PANTHER" id="PTHR10342:SF273">
    <property type="entry name" value="RE14504P"/>
    <property type="match status" value="1"/>
</dbReference>